<accession>A0A094J5X7</accession>
<dbReference type="EC" id="4.1.3.40" evidence="4"/>
<reference evidence="5 6" key="1">
    <citation type="submission" date="2014-06" db="EMBL/GenBank/DDBJ databases">
        <title>Draft genome sequence of Idiomarina sp. MCCC 1A10513.</title>
        <authorList>
            <person name="Du J."/>
            <person name="Lai Q."/>
            <person name="Shao Z."/>
        </authorList>
    </citation>
    <scope>NUCLEOTIDE SEQUENCE [LARGE SCALE GENOMIC DNA]</scope>
    <source>
        <strain evidence="5 6">MCCC 1A10513</strain>
    </source>
</reference>
<dbReference type="GO" id="GO:0005829">
    <property type="term" value="C:cytosol"/>
    <property type="evidence" value="ECO:0007669"/>
    <property type="project" value="TreeGrafter"/>
</dbReference>
<dbReference type="InterPro" id="IPR028978">
    <property type="entry name" value="Chorismate_lyase_/UTRA_dom_sf"/>
</dbReference>
<keyword evidence="4" id="KW-0670">Pyruvate</keyword>
<evidence type="ECO:0000313" key="5">
    <source>
        <dbReference type="EMBL" id="KFZ27976.1"/>
    </source>
</evidence>
<evidence type="ECO:0000313" key="6">
    <source>
        <dbReference type="Proteomes" id="UP000053718"/>
    </source>
</evidence>
<proteinExistence type="inferred from homology"/>
<dbReference type="PANTHER" id="PTHR38683">
    <property type="entry name" value="CHORISMATE PYRUVATE-LYASE"/>
    <property type="match status" value="1"/>
</dbReference>
<dbReference type="HAMAP" id="MF_01632">
    <property type="entry name" value="UbiC"/>
    <property type="match status" value="1"/>
</dbReference>
<dbReference type="STRING" id="1517416.IDAT_11950"/>
<comment type="caution">
    <text evidence="4">Lacks conserved residue(s) required for the propagation of feature annotation.</text>
</comment>
<dbReference type="EMBL" id="JPIN01000013">
    <property type="protein sequence ID" value="KFZ27976.1"/>
    <property type="molecule type" value="Genomic_DNA"/>
</dbReference>
<comment type="catalytic activity">
    <reaction evidence="4">
        <text>chorismate = 4-hydroxybenzoate + pyruvate</text>
        <dbReference type="Rhea" id="RHEA:16505"/>
        <dbReference type="ChEBI" id="CHEBI:15361"/>
        <dbReference type="ChEBI" id="CHEBI:17879"/>
        <dbReference type="ChEBI" id="CHEBI:29748"/>
        <dbReference type="EC" id="4.1.3.40"/>
    </reaction>
</comment>
<dbReference type="SUPFAM" id="SSF64288">
    <property type="entry name" value="Chorismate lyase-like"/>
    <property type="match status" value="1"/>
</dbReference>
<feature type="binding site" evidence="4">
    <location>
        <position position="180"/>
    </location>
    <ligand>
        <name>substrate</name>
    </ligand>
</feature>
<dbReference type="PANTHER" id="PTHR38683:SF1">
    <property type="entry name" value="CHORISMATE PYRUVATE-LYASE"/>
    <property type="match status" value="1"/>
</dbReference>
<keyword evidence="3 4" id="KW-0456">Lyase</keyword>
<dbReference type="OrthoDB" id="9789493at2"/>
<dbReference type="InterPro" id="IPR007440">
    <property type="entry name" value="Chorismate--pyruvate_lyase"/>
</dbReference>
<feature type="binding site" evidence="4">
    <location>
        <position position="122"/>
    </location>
    <ligand>
        <name>substrate</name>
    </ligand>
</feature>
<evidence type="ECO:0000256" key="3">
    <source>
        <dbReference type="ARBA" id="ARBA00023239"/>
    </source>
</evidence>
<comment type="function">
    <text evidence="4">Removes the pyruvyl group from chorismate, with concomitant aromatization of the ring, to provide 4-hydroxybenzoate (4HB) for the ubiquinone pathway.</text>
</comment>
<dbReference type="UniPathway" id="UPA00232"/>
<dbReference type="Gene3D" id="3.40.1410.10">
    <property type="entry name" value="Chorismate lyase-like"/>
    <property type="match status" value="1"/>
</dbReference>
<name>A0A094J5X7_9GAMM</name>
<dbReference type="GO" id="GO:0006744">
    <property type="term" value="P:ubiquinone biosynthetic process"/>
    <property type="evidence" value="ECO:0007669"/>
    <property type="project" value="UniProtKB-UniRule"/>
</dbReference>
<evidence type="ECO:0000256" key="2">
    <source>
        <dbReference type="ARBA" id="ARBA00022688"/>
    </source>
</evidence>
<keyword evidence="6" id="KW-1185">Reference proteome</keyword>
<comment type="caution">
    <text evidence="5">The sequence shown here is derived from an EMBL/GenBank/DDBJ whole genome shotgun (WGS) entry which is preliminary data.</text>
</comment>
<organism evidence="5 6">
    <name type="scientific">Pseudidiomarina atlantica</name>
    <dbReference type="NCBI Taxonomy" id="1517416"/>
    <lineage>
        <taxon>Bacteria</taxon>
        <taxon>Pseudomonadati</taxon>
        <taxon>Pseudomonadota</taxon>
        <taxon>Gammaproteobacteria</taxon>
        <taxon>Alteromonadales</taxon>
        <taxon>Idiomarinaceae</taxon>
        <taxon>Pseudidiomarina</taxon>
    </lineage>
</organism>
<dbReference type="RefSeq" id="WP_034733921.1">
    <property type="nucleotide sequence ID" value="NZ_JPIN01000013.1"/>
</dbReference>
<dbReference type="eggNOG" id="COG3161">
    <property type="taxonomic scope" value="Bacteria"/>
</dbReference>
<protein>
    <recommendedName>
        <fullName evidence="4">Probable chorismate pyruvate-lyase</fullName>
        <shortName evidence="4">CL</shortName>
        <shortName evidence="4">CPL</shortName>
        <ecNumber evidence="4">4.1.3.40</ecNumber>
    </recommendedName>
</protein>
<dbReference type="Proteomes" id="UP000053718">
    <property type="component" value="Unassembled WGS sequence"/>
</dbReference>
<dbReference type="GO" id="GO:0042866">
    <property type="term" value="P:pyruvate biosynthetic process"/>
    <property type="evidence" value="ECO:0007669"/>
    <property type="project" value="UniProtKB-UniRule"/>
</dbReference>
<gene>
    <name evidence="4" type="primary">ubiC</name>
    <name evidence="5" type="ORF">IDAT_11950</name>
</gene>
<comment type="subcellular location">
    <subcellularLocation>
        <location evidence="4">Cytoplasm</location>
    </subcellularLocation>
</comment>
<dbReference type="Pfam" id="PF04345">
    <property type="entry name" value="Chor_lyase"/>
    <property type="match status" value="1"/>
</dbReference>
<keyword evidence="1 4" id="KW-0963">Cytoplasm</keyword>
<evidence type="ECO:0000256" key="4">
    <source>
        <dbReference type="HAMAP-Rule" id="MF_01632"/>
    </source>
</evidence>
<comment type="similarity">
    <text evidence="4">Belongs to the UbiC family.</text>
</comment>
<evidence type="ECO:0000256" key="1">
    <source>
        <dbReference type="ARBA" id="ARBA00022490"/>
    </source>
</evidence>
<dbReference type="AlphaFoldDB" id="A0A094J5X7"/>
<keyword evidence="2 4" id="KW-0831">Ubiquinone biosynthesis</keyword>
<sequence length="198" mass="22114">MSFVFPALNYPVVTHAGEADWHFPTAAEQWPAVVGDWLLDPHSLTAKLKHHSQHFAVQVLGQREAPLLGNETRWLGEIAGGVVREVILWCDHEPWVFARSVFPLQALAAAKLKLEALGDKPLGEHLFNQPDLRRSAVEVSQFAADSKVGRLHQQLGYAAQTLWGRRSCFHAAEQQLLVAEVFIGASPLAKHYRETHHV</sequence>
<dbReference type="GO" id="GO:0008813">
    <property type="term" value="F:chorismate lyase activity"/>
    <property type="evidence" value="ECO:0007669"/>
    <property type="project" value="UniProtKB-UniRule"/>
</dbReference>
<comment type="pathway">
    <text evidence="4">Cofactor biosynthesis; ubiquinone biosynthesis.</text>
</comment>
<feature type="binding site" evidence="4">
    <location>
        <position position="84"/>
    </location>
    <ligand>
        <name>substrate</name>
    </ligand>
</feature>